<dbReference type="eggNOG" id="ENOG502RDMZ">
    <property type="taxonomic scope" value="Eukaryota"/>
</dbReference>
<dbReference type="GO" id="GO:0004534">
    <property type="term" value="F:5'-3' RNA exonuclease activity"/>
    <property type="evidence" value="ECO:0007669"/>
    <property type="project" value="TreeGrafter"/>
</dbReference>
<dbReference type="PANTHER" id="PTHR42924:SF3">
    <property type="entry name" value="POLYMERASE_HISTIDINOL PHOSPHATASE N-TERMINAL DOMAIN-CONTAINING PROTEIN"/>
    <property type="match status" value="1"/>
</dbReference>
<evidence type="ECO:0000313" key="3">
    <source>
        <dbReference type="Proteomes" id="UP000030752"/>
    </source>
</evidence>
<dbReference type="PROSITE" id="PS51257">
    <property type="entry name" value="PROKAR_LIPOPROTEIN"/>
    <property type="match status" value="1"/>
</dbReference>
<dbReference type="AlphaFoldDB" id="W2RV44"/>
<dbReference type="SUPFAM" id="SSF89550">
    <property type="entry name" value="PHP domain-like"/>
    <property type="match status" value="1"/>
</dbReference>
<dbReference type="GO" id="GO:0035312">
    <property type="term" value="F:5'-3' DNA exonuclease activity"/>
    <property type="evidence" value="ECO:0007669"/>
    <property type="project" value="TreeGrafter"/>
</dbReference>
<dbReference type="VEuPathDB" id="FungiDB:HMPREF1541_04593"/>
<dbReference type="EMBL" id="KB822720">
    <property type="protein sequence ID" value="ETN40317.1"/>
    <property type="molecule type" value="Genomic_DNA"/>
</dbReference>
<keyword evidence="3" id="KW-1185">Reference proteome</keyword>
<dbReference type="RefSeq" id="XP_008717160.1">
    <property type="nucleotide sequence ID" value="XM_008718938.1"/>
</dbReference>
<dbReference type="HOGENOM" id="CLU_032306_1_0_1"/>
<dbReference type="CDD" id="cd07432">
    <property type="entry name" value="PHP_HisPPase"/>
    <property type="match status" value="1"/>
</dbReference>
<proteinExistence type="predicted"/>
<organism evidence="2 3">
    <name type="scientific">Cyphellophora europaea (strain CBS 101466)</name>
    <name type="common">Phialophora europaea</name>
    <dbReference type="NCBI Taxonomy" id="1220924"/>
    <lineage>
        <taxon>Eukaryota</taxon>
        <taxon>Fungi</taxon>
        <taxon>Dikarya</taxon>
        <taxon>Ascomycota</taxon>
        <taxon>Pezizomycotina</taxon>
        <taxon>Eurotiomycetes</taxon>
        <taxon>Chaetothyriomycetidae</taxon>
        <taxon>Chaetothyriales</taxon>
        <taxon>Cyphellophoraceae</taxon>
        <taxon>Cyphellophora</taxon>
    </lineage>
</organism>
<evidence type="ECO:0000313" key="2">
    <source>
        <dbReference type="EMBL" id="ETN40317.1"/>
    </source>
</evidence>
<dbReference type="InterPro" id="IPR052018">
    <property type="entry name" value="PHP_domain"/>
</dbReference>
<dbReference type="GeneID" id="19971932"/>
<dbReference type="InterPro" id="IPR003141">
    <property type="entry name" value="Pol/His_phosphatase_N"/>
</dbReference>
<gene>
    <name evidence="2" type="ORF">HMPREF1541_04593</name>
</gene>
<dbReference type="SMART" id="SM00481">
    <property type="entry name" value="POLIIIAc"/>
    <property type="match status" value="1"/>
</dbReference>
<dbReference type="OrthoDB" id="16564at2759"/>
<dbReference type="Proteomes" id="UP000030752">
    <property type="component" value="Unassembled WGS sequence"/>
</dbReference>
<dbReference type="Gene3D" id="3.20.20.140">
    <property type="entry name" value="Metal-dependent hydrolases"/>
    <property type="match status" value="1"/>
</dbReference>
<accession>W2RV44</accession>
<evidence type="ECO:0000259" key="1">
    <source>
        <dbReference type="SMART" id="SM00481"/>
    </source>
</evidence>
<feature type="domain" description="Polymerase/histidinol phosphatase N-terminal" evidence="1">
    <location>
        <begin position="188"/>
        <end position="254"/>
    </location>
</feature>
<sequence length="490" mass="54187">MRFSNLLPFAAAVTACADHDLSKRDEPEGLVLTGHINPNQLSEYLYVPFEVKPGVTSMHFSYDYPDKDTNVLDIGLFDERGYQIEDAVNGSAGFRGWSFTVLDEFTISPSGATPSYIAGPIAPGTWHVVLGPRGSVDDGFDYEITIEFGYEKVEKYYSKAFAPTDLGMNEARRARMDNDTDGQIWLRGDFHVHSIYSDGNYTPEEQVSNAIKQELDFFFFTEHNSHSGNDVMGVFAPEGDDLLIGRGMEVTSRYGHWNAIGMERDHTIEWRYKPGDQAYADAAEQVHRSGGIVSVNHPYMGCPECIWNLDPDYLYNDAMEVWNGYETTDLNEPALALWQSLLVKGHRMTAIGGSDTHHPPSLIGKPTTMVKTTTLGQAAISEGIKNRRVYIVDGPGMEIDFTVKGDDVYAQVGDIVAAESFQGGVKAMLSVTGFTNVTACFVTDAGYVQNETVTEEAISLPIEAGVKFVRAEIRNSTQSLVGMTNPIYFE</sequence>
<name>W2RV44_CYPE1</name>
<dbReference type="InterPro" id="IPR016195">
    <property type="entry name" value="Pol/histidinol_Pase-like"/>
</dbReference>
<dbReference type="NCBIfam" id="NF038032">
    <property type="entry name" value="CehA_McbA_metalo"/>
    <property type="match status" value="1"/>
</dbReference>
<protein>
    <recommendedName>
        <fullName evidence="1">Polymerase/histidinol phosphatase N-terminal domain-containing protein</fullName>
    </recommendedName>
</protein>
<reference evidence="2 3" key="1">
    <citation type="submission" date="2013-03" db="EMBL/GenBank/DDBJ databases">
        <title>The Genome Sequence of Phialophora europaea CBS 101466.</title>
        <authorList>
            <consortium name="The Broad Institute Genomics Platform"/>
            <person name="Cuomo C."/>
            <person name="de Hoog S."/>
            <person name="Gorbushina A."/>
            <person name="Walker B."/>
            <person name="Young S.K."/>
            <person name="Zeng Q."/>
            <person name="Gargeya S."/>
            <person name="Fitzgerald M."/>
            <person name="Haas B."/>
            <person name="Abouelleil A."/>
            <person name="Allen A.W."/>
            <person name="Alvarado L."/>
            <person name="Arachchi H.M."/>
            <person name="Berlin A.M."/>
            <person name="Chapman S.B."/>
            <person name="Gainer-Dewar J."/>
            <person name="Goldberg J."/>
            <person name="Griggs A."/>
            <person name="Gujja S."/>
            <person name="Hansen M."/>
            <person name="Howarth C."/>
            <person name="Imamovic A."/>
            <person name="Ireland A."/>
            <person name="Larimer J."/>
            <person name="McCowan C."/>
            <person name="Murphy C."/>
            <person name="Pearson M."/>
            <person name="Poon T.W."/>
            <person name="Priest M."/>
            <person name="Roberts A."/>
            <person name="Saif S."/>
            <person name="Shea T."/>
            <person name="Sisk P."/>
            <person name="Sykes S."/>
            <person name="Wortman J."/>
            <person name="Nusbaum C."/>
            <person name="Birren B."/>
        </authorList>
    </citation>
    <scope>NUCLEOTIDE SEQUENCE [LARGE SCALE GENOMIC DNA]</scope>
    <source>
        <strain evidence="2 3">CBS 101466</strain>
    </source>
</reference>
<dbReference type="InParanoid" id="W2RV44"/>
<dbReference type="PANTHER" id="PTHR42924">
    <property type="entry name" value="EXONUCLEASE"/>
    <property type="match status" value="1"/>
</dbReference>